<protein>
    <submittedName>
        <fullName evidence="2">Uncharacterized protein LOC136086529</fullName>
    </submittedName>
</protein>
<organism evidence="1 2">
    <name type="scientific">Hydra vulgaris</name>
    <name type="common">Hydra</name>
    <name type="synonym">Hydra attenuata</name>
    <dbReference type="NCBI Taxonomy" id="6087"/>
    <lineage>
        <taxon>Eukaryota</taxon>
        <taxon>Metazoa</taxon>
        <taxon>Cnidaria</taxon>
        <taxon>Hydrozoa</taxon>
        <taxon>Hydroidolina</taxon>
        <taxon>Anthoathecata</taxon>
        <taxon>Aplanulata</taxon>
        <taxon>Hydridae</taxon>
        <taxon>Hydra</taxon>
    </lineage>
</organism>
<accession>A0ABM4CSJ0</accession>
<evidence type="ECO:0000313" key="1">
    <source>
        <dbReference type="Proteomes" id="UP001652625"/>
    </source>
</evidence>
<proteinExistence type="predicted"/>
<evidence type="ECO:0000313" key="2">
    <source>
        <dbReference type="RefSeq" id="XP_065664867.1"/>
    </source>
</evidence>
<gene>
    <name evidence="2" type="primary">LOC136086529</name>
</gene>
<sequence length="162" mass="18060">MKRKRKTVFSDWVDSDDDEIIEPVPSDLPEPGFYYSLLSNHMIKKVNTEKSPSFLSTKTLTNINRSTASQSNNLSTGTSSSNSALTLILSKLAAIQHEVSHIVLVQNNIFNALQSLIVVQKKELPDGFTLPIATLVELNDGEIKLRNKETVQTVERLEAQMC</sequence>
<dbReference type="RefSeq" id="XP_065664867.1">
    <property type="nucleotide sequence ID" value="XM_065808795.1"/>
</dbReference>
<name>A0ABM4CSJ0_HYDVU</name>
<reference evidence="2" key="1">
    <citation type="submission" date="2025-08" db="UniProtKB">
        <authorList>
            <consortium name="RefSeq"/>
        </authorList>
    </citation>
    <scope>IDENTIFICATION</scope>
</reference>
<keyword evidence="1" id="KW-1185">Reference proteome</keyword>
<dbReference type="Proteomes" id="UP001652625">
    <property type="component" value="Chromosome 10"/>
</dbReference>
<dbReference type="GeneID" id="136086529"/>